<protein>
    <recommendedName>
        <fullName evidence="2">Ty3 transposon capsid-like protein domain-containing protein</fullName>
    </recommendedName>
</protein>
<evidence type="ECO:0000313" key="3">
    <source>
        <dbReference type="EMBL" id="CAD1818222.1"/>
    </source>
</evidence>
<feature type="region of interest" description="Disordered" evidence="1">
    <location>
        <begin position="286"/>
        <end position="309"/>
    </location>
</feature>
<dbReference type="EMBL" id="LR862138">
    <property type="protein sequence ID" value="CAD1818222.1"/>
    <property type="molecule type" value="Genomic_DNA"/>
</dbReference>
<organism evidence="3">
    <name type="scientific">Ananas comosus var. bracteatus</name>
    <name type="common">red pineapple</name>
    <dbReference type="NCBI Taxonomy" id="296719"/>
    <lineage>
        <taxon>Eukaryota</taxon>
        <taxon>Viridiplantae</taxon>
        <taxon>Streptophyta</taxon>
        <taxon>Embryophyta</taxon>
        <taxon>Tracheophyta</taxon>
        <taxon>Spermatophyta</taxon>
        <taxon>Magnoliopsida</taxon>
        <taxon>Liliopsida</taxon>
        <taxon>Poales</taxon>
        <taxon>Bromeliaceae</taxon>
        <taxon>Bromelioideae</taxon>
        <taxon>Ananas</taxon>
    </lineage>
</organism>
<dbReference type="AlphaFoldDB" id="A0A6V7NHZ4"/>
<dbReference type="InterPro" id="IPR045358">
    <property type="entry name" value="Ty3_capsid"/>
</dbReference>
<feature type="domain" description="Ty3 transposon capsid-like protein" evidence="2">
    <location>
        <begin position="148"/>
        <end position="276"/>
    </location>
</feature>
<feature type="compositionally biased region" description="Basic and acidic residues" evidence="1">
    <location>
        <begin position="292"/>
        <end position="302"/>
    </location>
</feature>
<evidence type="ECO:0000256" key="1">
    <source>
        <dbReference type="SAM" id="MobiDB-lite"/>
    </source>
</evidence>
<reference evidence="3" key="1">
    <citation type="submission" date="2020-07" db="EMBL/GenBank/DDBJ databases">
        <authorList>
            <person name="Lin J."/>
        </authorList>
    </citation>
    <scope>NUCLEOTIDE SEQUENCE</scope>
</reference>
<accession>A0A6V7NHZ4</accession>
<dbReference type="Pfam" id="PF19259">
    <property type="entry name" value="Ty3_capsid"/>
    <property type="match status" value="1"/>
</dbReference>
<evidence type="ECO:0000259" key="2">
    <source>
        <dbReference type="Pfam" id="PF19259"/>
    </source>
</evidence>
<gene>
    <name evidence="3" type="ORF">CB5_LOCUS1433</name>
</gene>
<sequence>MAEGTRFKLLDEHVHALELKLQEMATGHDQKFEELHQKIGAMQAEEQSRYEFLRREAANSTKRWEQLMDLLTNQQQCSASKGATTTLSQESRGILPTPPIPLLRDDSSAFQFSTKNNISIPIPRLEFPNFSGDNPRNWVRRCEKYFEIHGITDSQRLEIAAMHLEPRADIWFHGYLAEKGEVSWETFAHDLCKRFDSNGLRDIVEEFNKLAQHGTVEEYQEQFEELRSGLLATKSQFAPEFFLSSFLSGLKEEIRASVKMFKPSTLEQAYEQARLQEQSISAMMKKRQVKRVKGERSMEDSGKPANKSK</sequence>
<name>A0A6V7NHZ4_ANACO</name>
<proteinExistence type="predicted"/>